<dbReference type="RefSeq" id="WP_320319706.1">
    <property type="nucleotide sequence ID" value="NZ_JAVIIP010000002.1"/>
</dbReference>
<comment type="caution">
    <text evidence="2">The sequence shown here is derived from an EMBL/GenBank/DDBJ whole genome shotgun (WGS) entry which is preliminary data.</text>
</comment>
<name>A0ABU5AHL5_9HYPH</name>
<sequence length="129" mass="13305">MFTKTNTSNLAGAVIVLAAIAGAGALTSGAHAGDFKVKHGIAHAVTQGGGVTVHGRPAPSPGGFKAASRLPSLVDRVQPRIHAKIDCVPNGCKSGPPDLYKHKKLPCELFGCKPDHGHHHGHHKHGAWG</sequence>
<proteinExistence type="predicted"/>
<dbReference type="EMBL" id="JAVIIP010000002">
    <property type="protein sequence ID" value="MDX8536760.1"/>
    <property type="molecule type" value="Genomic_DNA"/>
</dbReference>
<evidence type="ECO:0000256" key="1">
    <source>
        <dbReference type="SAM" id="SignalP"/>
    </source>
</evidence>
<protein>
    <submittedName>
        <fullName evidence="2">Uncharacterized protein</fullName>
    </submittedName>
</protein>
<evidence type="ECO:0000313" key="2">
    <source>
        <dbReference type="EMBL" id="MDX8536760.1"/>
    </source>
</evidence>
<keyword evidence="1" id="KW-0732">Signal</keyword>
<gene>
    <name evidence="2" type="ORF">RFM23_03895</name>
</gene>
<reference evidence="2 3" key="1">
    <citation type="submission" date="2023-08" db="EMBL/GenBank/DDBJ databases">
        <title>Implementing the SeqCode for naming new Mesorhizobium species isolated from Vachellia karroo root nodules.</title>
        <authorList>
            <person name="Van Lill M."/>
        </authorList>
    </citation>
    <scope>NUCLEOTIDE SEQUENCE [LARGE SCALE GENOMIC DNA]</scope>
    <source>
        <strain evidence="2 3">VK4B</strain>
    </source>
</reference>
<dbReference type="Proteomes" id="UP001276564">
    <property type="component" value="Unassembled WGS sequence"/>
</dbReference>
<organism evidence="2 3">
    <name type="scientific">Mesorhizobium abyssinicae</name>
    <dbReference type="NCBI Taxonomy" id="1209958"/>
    <lineage>
        <taxon>Bacteria</taxon>
        <taxon>Pseudomonadati</taxon>
        <taxon>Pseudomonadota</taxon>
        <taxon>Alphaproteobacteria</taxon>
        <taxon>Hyphomicrobiales</taxon>
        <taxon>Phyllobacteriaceae</taxon>
        <taxon>Mesorhizobium</taxon>
    </lineage>
</organism>
<evidence type="ECO:0000313" key="3">
    <source>
        <dbReference type="Proteomes" id="UP001276564"/>
    </source>
</evidence>
<keyword evidence="3" id="KW-1185">Reference proteome</keyword>
<feature type="chain" id="PRO_5045254011" evidence="1">
    <location>
        <begin position="33"/>
        <end position="129"/>
    </location>
</feature>
<feature type="signal peptide" evidence="1">
    <location>
        <begin position="1"/>
        <end position="32"/>
    </location>
</feature>
<accession>A0ABU5AHL5</accession>